<dbReference type="GO" id="GO:0000981">
    <property type="term" value="F:DNA-binding transcription factor activity, RNA polymerase II-specific"/>
    <property type="evidence" value="ECO:0007669"/>
    <property type="project" value="TreeGrafter"/>
</dbReference>
<dbReference type="GO" id="GO:0008270">
    <property type="term" value="F:zinc ion binding"/>
    <property type="evidence" value="ECO:0007669"/>
    <property type="project" value="UniProtKB-KW"/>
</dbReference>
<dbReference type="PROSITE" id="PS00028">
    <property type="entry name" value="ZINC_FINGER_C2H2_1"/>
    <property type="match status" value="4"/>
</dbReference>
<dbReference type="AlphaFoldDB" id="A0A7M7LNT0"/>
<dbReference type="RefSeq" id="XP_006566002.1">
    <property type="nucleotide sequence ID" value="XM_006565939.3"/>
</dbReference>
<proteinExistence type="predicted"/>
<evidence type="ECO:0000256" key="6">
    <source>
        <dbReference type="SAM" id="MobiDB-lite"/>
    </source>
</evidence>
<evidence type="ECO:0000256" key="4">
    <source>
        <dbReference type="ARBA" id="ARBA00022833"/>
    </source>
</evidence>
<evidence type="ECO:0000256" key="5">
    <source>
        <dbReference type="PROSITE-ProRule" id="PRU00042"/>
    </source>
</evidence>
<evidence type="ECO:0000313" key="8">
    <source>
        <dbReference type="EnsemblMetazoa" id="XP_006566002"/>
    </source>
</evidence>
<feature type="domain" description="C2H2-type" evidence="7">
    <location>
        <begin position="811"/>
        <end position="839"/>
    </location>
</feature>
<dbReference type="Proteomes" id="UP000005203">
    <property type="component" value="Linkage group LG4"/>
</dbReference>
<feature type="domain" description="C2H2-type" evidence="7">
    <location>
        <begin position="140"/>
        <end position="168"/>
    </location>
</feature>
<keyword evidence="4" id="KW-0862">Zinc</keyword>
<evidence type="ECO:0000259" key="7">
    <source>
        <dbReference type="PROSITE" id="PS50157"/>
    </source>
</evidence>
<reference evidence="10" key="2">
    <citation type="submission" date="2025-04" db="UniProtKB">
        <authorList>
            <consortium name="RefSeq"/>
        </authorList>
    </citation>
    <scope>IDENTIFICATION</scope>
    <source>
        <strain evidence="10">DH4</strain>
        <tissue evidence="10">Whole body</tissue>
    </source>
</reference>
<dbReference type="KEGG" id="ame:102656444"/>
<evidence type="ECO:0000256" key="2">
    <source>
        <dbReference type="ARBA" id="ARBA00022737"/>
    </source>
</evidence>
<dbReference type="GO" id="GO:0000977">
    <property type="term" value="F:RNA polymerase II transcription regulatory region sequence-specific DNA binding"/>
    <property type="evidence" value="ECO:0007669"/>
    <property type="project" value="TreeGrafter"/>
</dbReference>
<dbReference type="Gene3D" id="3.30.160.60">
    <property type="entry name" value="Classic Zinc Finger"/>
    <property type="match status" value="2"/>
</dbReference>
<dbReference type="GO" id="GO:0005634">
    <property type="term" value="C:nucleus"/>
    <property type="evidence" value="ECO:0007669"/>
    <property type="project" value="TreeGrafter"/>
</dbReference>
<dbReference type="InterPro" id="IPR013087">
    <property type="entry name" value="Znf_C2H2_type"/>
</dbReference>
<feature type="compositionally biased region" description="Basic and acidic residues" evidence="6">
    <location>
        <begin position="429"/>
        <end position="456"/>
    </location>
</feature>
<dbReference type="PANTHER" id="PTHR24379:SF127">
    <property type="entry name" value="BLOODY FINGERS-RELATED"/>
    <property type="match status" value="1"/>
</dbReference>
<accession>A0A8B6Z3P5</accession>
<name>A0A7M7LNT0_APIME</name>
<feature type="region of interest" description="Disordered" evidence="6">
    <location>
        <begin position="419"/>
        <end position="459"/>
    </location>
</feature>
<feature type="compositionally biased region" description="Low complexity" evidence="6">
    <location>
        <begin position="419"/>
        <end position="428"/>
    </location>
</feature>
<gene>
    <name evidence="10" type="primary">LOC102656444</name>
</gene>
<dbReference type="OrthoDB" id="7697749at2759"/>
<dbReference type="EnsemblMetazoa" id="XM_006565939">
    <property type="protein sequence ID" value="XP_006566002"/>
    <property type="gene ID" value="LOC102656444"/>
</dbReference>
<keyword evidence="3 5" id="KW-0863">Zinc-finger</keyword>
<keyword evidence="9" id="KW-1185">Reference proteome</keyword>
<evidence type="ECO:0000256" key="1">
    <source>
        <dbReference type="ARBA" id="ARBA00022723"/>
    </source>
</evidence>
<dbReference type="SMART" id="SM00355">
    <property type="entry name" value="ZnF_C2H2"/>
    <property type="match status" value="7"/>
</dbReference>
<evidence type="ECO:0000313" key="9">
    <source>
        <dbReference type="Proteomes" id="UP000005203"/>
    </source>
</evidence>
<keyword evidence="2" id="KW-0677">Repeat</keyword>
<dbReference type="PANTHER" id="PTHR24379">
    <property type="entry name" value="KRAB AND ZINC FINGER DOMAIN-CONTAINING"/>
    <property type="match status" value="1"/>
</dbReference>
<evidence type="ECO:0000313" key="10">
    <source>
        <dbReference type="RefSeq" id="XP_006566002.1"/>
    </source>
</evidence>
<evidence type="ECO:0000256" key="3">
    <source>
        <dbReference type="ARBA" id="ARBA00022771"/>
    </source>
</evidence>
<accession>A0A7M7LNT0</accession>
<organism evidence="8">
    <name type="scientific">Apis mellifera</name>
    <name type="common">Honeybee</name>
    <dbReference type="NCBI Taxonomy" id="7460"/>
    <lineage>
        <taxon>Eukaryota</taxon>
        <taxon>Metazoa</taxon>
        <taxon>Ecdysozoa</taxon>
        <taxon>Arthropoda</taxon>
        <taxon>Hexapoda</taxon>
        <taxon>Insecta</taxon>
        <taxon>Pterygota</taxon>
        <taxon>Neoptera</taxon>
        <taxon>Endopterygota</taxon>
        <taxon>Hymenoptera</taxon>
        <taxon>Apocrita</taxon>
        <taxon>Aculeata</taxon>
        <taxon>Apoidea</taxon>
        <taxon>Anthophila</taxon>
        <taxon>Apidae</taxon>
        <taxon>Apis</taxon>
    </lineage>
</organism>
<protein>
    <submittedName>
        <fullName evidence="10">Protein dopey homolog PFC0245c</fullName>
    </submittedName>
</protein>
<dbReference type="GeneID" id="102656444"/>
<sequence>MFENVSSEQKDNHFKDEYFEEFEHKPLLISIPKVEPTCSSVTNLNENIPNEDEKITSAIPLIMPCKIKDPIILLERCDKIWETLKVIKNVQDKSKIDTLNTLPLEINSKPLYIQNQSPLKNSNVELPNFKFSIKYKKRLFHCLTCGKQYTENRRLRSHSEKVHGIYIPPKRKRYTVLYQKDNVKMKEKNSNIVEREVDCSEKVSLKKDENRLHVRTSLQSTSNDKKIISDLHLRRKKNINETICGKNEQEKKVLNKQFKQEKIISESHISLLTCILCKKTVNDIRKHLIDYHKIESPDFMLKNLNETSNHLKDKLKTGVLNDENKFFEIIENKKRVISNIQYSNSRKRYKVNNSKNLQVDENNTRQCDICLGRYKVSSFYTHMRYHRQRGETKENFHLFDNKYLNSPLYLKSKLNSNDISNENSNNNHSNKDDSISFKNKEKEWQTEDMQNKDNIKKKSNKNNICSCGRKFRNPHTLFVHKKKCTSIDGLKQPIIENKVNIRSQYVIQNNSDRNSEIGISITIKKKNNSYEIIDRSNKNKNKMQDSINSKYRNAKYINTSNISENNTQIELQDQLQDLKTSELSKYSERHSILKIQSADEDIDIDIEEDSQTNDFCKEKEEQNVKVEQDDNSCQKTINSEFLKKKILTKSNYKQSNGIKKNFTKKYNICVCGYKFYTKKALEIHTNKHHPNSNLICGYCKISFSNGITWNKHQCSVNEGKKFIDVRMEINCFHCTISFSSHKKFDDHIRQKHHDSVLPFQCFRCYKRFSSTSSRKIHFDTDHAITICSLCNNKIFDIMKSRHEAYHYGLGFPCHVCKRTYTTRESLLKHTKRCHKYHKISLIANNDLNV</sequence>
<reference evidence="8" key="1">
    <citation type="submission" date="2021-01" db="UniProtKB">
        <authorList>
            <consortium name="EnsemblMetazoa"/>
        </authorList>
    </citation>
    <scope>IDENTIFICATION</scope>
    <source>
        <strain evidence="8">DH4</strain>
    </source>
</reference>
<keyword evidence="1" id="KW-0479">Metal-binding</keyword>
<dbReference type="PROSITE" id="PS50157">
    <property type="entry name" value="ZINC_FINGER_C2H2_2"/>
    <property type="match status" value="2"/>
</dbReference>